<sequence length="73" mass="8175">MLRLNKYAAQKIIDAYNTKTDREGLDFQCALYTACGVVEDSMNLADELGCEPDIILSDSLVEELSRINIGQYL</sequence>
<accession>A0A0B6VLE4</accession>
<dbReference type="Proteomes" id="UP000225144">
    <property type="component" value="Genome"/>
</dbReference>
<organism evidence="1 2">
    <name type="scientific">Edwardsiella phage PEi26</name>
    <dbReference type="NCBI Taxonomy" id="1608311"/>
    <lineage>
        <taxon>Viruses</taxon>
        <taxon>Duplodnaviria</taxon>
        <taxon>Heunggongvirae</taxon>
        <taxon>Uroviricota</taxon>
        <taxon>Caudoviricetes</taxon>
        <taxon>Pantevenvirales</taxon>
        <taxon>Straboviridae</taxon>
        <taxon>Tevenvirinae</taxon>
        <taxon>Kanagawavirus</taxon>
        <taxon>Kanagawavirus pei20</taxon>
    </lineage>
</organism>
<protein>
    <submittedName>
        <fullName evidence="1">Uncharacterized protein</fullName>
    </submittedName>
</protein>
<reference evidence="1 2" key="1">
    <citation type="submission" date="2015-02" db="EMBL/GenBank/DDBJ databases">
        <title>Complete genome sequences of Edwardsiella bacteriophages, PEi20 and PEi26.</title>
        <authorList>
            <person name="Yasuike M."/>
            <person name="Nishiki I."/>
            <person name="Iwasaki Y."/>
            <person name="Nakamura Y."/>
            <person name="Fujiwara A."/>
            <person name="Hassan E.S."/>
            <person name="Mahmoud M.M."/>
            <person name="Kawato Y."/>
            <person name="Nagai S."/>
            <person name="Kobayashi T."/>
            <person name="Ototake M."/>
            <person name="Nakai T."/>
        </authorList>
    </citation>
    <scope>NUCLEOTIDE SEQUENCE [LARGE SCALE GENOMIC DNA]</scope>
</reference>
<dbReference type="EMBL" id="AP014715">
    <property type="protein sequence ID" value="BAQ22967.1"/>
    <property type="molecule type" value="Genomic_DNA"/>
</dbReference>
<proteinExistence type="predicted"/>
<name>A0A0B6VLE4_9CAUD</name>
<evidence type="ECO:0000313" key="2">
    <source>
        <dbReference type="Proteomes" id="UP000225144"/>
    </source>
</evidence>
<evidence type="ECO:0000313" key="1">
    <source>
        <dbReference type="EMBL" id="BAQ22967.1"/>
    </source>
</evidence>